<dbReference type="PROSITE" id="PS51257">
    <property type="entry name" value="PROKAR_LIPOPROTEIN"/>
    <property type="match status" value="1"/>
</dbReference>
<keyword evidence="2" id="KW-1185">Reference proteome</keyword>
<dbReference type="AlphaFoldDB" id="A0A8J6YNM0"/>
<evidence type="ECO:0000313" key="2">
    <source>
        <dbReference type="Proteomes" id="UP000631034"/>
    </source>
</evidence>
<proteinExistence type="predicted"/>
<sequence length="124" mass="13527">MTLAVRQIQTHLMVAALSCGHSTQYNAFVNRFATDIKSNGDALNRYFSRQYGGSSKSQLNAYITRIANEASRTSMVNRQGFCEEANAVFQSLMGTNPGQLATYATANQPFSIQAGSCTTRTAQK</sequence>
<organism evidence="1 2">
    <name type="scientific">Phaeovibrio sulfidiphilus</name>
    <dbReference type="NCBI Taxonomy" id="1220600"/>
    <lineage>
        <taxon>Bacteria</taxon>
        <taxon>Pseudomonadati</taxon>
        <taxon>Pseudomonadota</taxon>
        <taxon>Alphaproteobacteria</taxon>
        <taxon>Rhodospirillales</taxon>
        <taxon>Rhodospirillaceae</taxon>
        <taxon>Phaeovibrio</taxon>
    </lineage>
</organism>
<reference evidence="1" key="1">
    <citation type="submission" date="2020-10" db="EMBL/GenBank/DDBJ databases">
        <title>Genome sequence of the unusual species of purple photosynthetic bacteria, Phaeovibrio sulfidiphilus DSM 23193, type strain.</title>
        <authorList>
            <person name="Kyndt J.A."/>
            <person name="Meyer T.E."/>
        </authorList>
    </citation>
    <scope>NUCLEOTIDE SEQUENCE</scope>
    <source>
        <strain evidence="1">DSM 23193</strain>
    </source>
</reference>
<dbReference type="EMBL" id="JACZHT010000002">
    <property type="protein sequence ID" value="MBE1236671.1"/>
    <property type="molecule type" value="Genomic_DNA"/>
</dbReference>
<protein>
    <submittedName>
        <fullName evidence="1">Uncharacterized protein</fullName>
    </submittedName>
</protein>
<comment type="caution">
    <text evidence="1">The sequence shown here is derived from an EMBL/GenBank/DDBJ whole genome shotgun (WGS) entry which is preliminary data.</text>
</comment>
<gene>
    <name evidence="1" type="ORF">IHV25_03260</name>
</gene>
<evidence type="ECO:0000313" key="1">
    <source>
        <dbReference type="EMBL" id="MBE1236671.1"/>
    </source>
</evidence>
<name>A0A8J6YNM0_9PROT</name>
<accession>A0A8J6YNM0</accession>
<dbReference type="Proteomes" id="UP000631034">
    <property type="component" value="Unassembled WGS sequence"/>
</dbReference>